<dbReference type="InterPro" id="IPR018062">
    <property type="entry name" value="HTH_AraC-typ_CS"/>
</dbReference>
<keyword evidence="6" id="KW-1185">Reference proteome</keyword>
<dbReference type="SUPFAM" id="SSF51182">
    <property type="entry name" value="RmlC-like cupins"/>
    <property type="match status" value="1"/>
</dbReference>
<dbReference type="Gene3D" id="1.10.10.60">
    <property type="entry name" value="Homeodomain-like"/>
    <property type="match status" value="2"/>
</dbReference>
<evidence type="ECO:0000313" key="6">
    <source>
        <dbReference type="Proteomes" id="UP000557307"/>
    </source>
</evidence>
<evidence type="ECO:0000256" key="2">
    <source>
        <dbReference type="ARBA" id="ARBA00023125"/>
    </source>
</evidence>
<dbReference type="InterPro" id="IPR014710">
    <property type="entry name" value="RmlC-like_jellyroll"/>
</dbReference>
<dbReference type="Proteomes" id="UP000557307">
    <property type="component" value="Unassembled WGS sequence"/>
</dbReference>
<dbReference type="AlphaFoldDB" id="A0A840TS76"/>
<gene>
    <name evidence="5" type="ORF">HNQ92_002700</name>
</gene>
<keyword evidence="3" id="KW-0804">Transcription</keyword>
<dbReference type="EMBL" id="JACHGF010000003">
    <property type="protein sequence ID" value="MBB5284557.1"/>
    <property type="molecule type" value="Genomic_DNA"/>
</dbReference>
<dbReference type="PANTHER" id="PTHR43280:SF27">
    <property type="entry name" value="TRANSCRIPTIONAL REGULATOR MTLR"/>
    <property type="match status" value="1"/>
</dbReference>
<dbReference type="GO" id="GO:0043565">
    <property type="term" value="F:sequence-specific DNA binding"/>
    <property type="evidence" value="ECO:0007669"/>
    <property type="project" value="InterPro"/>
</dbReference>
<name>A0A840TS76_9BACT</name>
<comment type="caution">
    <text evidence="5">The sequence shown here is derived from an EMBL/GenBank/DDBJ whole genome shotgun (WGS) entry which is preliminary data.</text>
</comment>
<proteinExistence type="predicted"/>
<reference evidence="5 6" key="1">
    <citation type="submission" date="2020-08" db="EMBL/GenBank/DDBJ databases">
        <title>Genomic Encyclopedia of Type Strains, Phase IV (KMG-IV): sequencing the most valuable type-strain genomes for metagenomic binning, comparative biology and taxonomic classification.</title>
        <authorList>
            <person name="Goeker M."/>
        </authorList>
    </citation>
    <scope>NUCLEOTIDE SEQUENCE [LARGE SCALE GENOMIC DNA]</scope>
    <source>
        <strain evidence="5 6">DSM 105074</strain>
    </source>
</reference>
<dbReference type="InterPro" id="IPR013096">
    <property type="entry name" value="Cupin_2"/>
</dbReference>
<keyword evidence="2 5" id="KW-0238">DNA-binding</keyword>
<dbReference type="Pfam" id="PF07883">
    <property type="entry name" value="Cupin_2"/>
    <property type="match status" value="1"/>
</dbReference>
<dbReference type="PROSITE" id="PS00041">
    <property type="entry name" value="HTH_ARAC_FAMILY_1"/>
    <property type="match status" value="1"/>
</dbReference>
<dbReference type="Gene3D" id="2.60.120.10">
    <property type="entry name" value="Jelly Rolls"/>
    <property type="match status" value="1"/>
</dbReference>
<evidence type="ECO:0000256" key="1">
    <source>
        <dbReference type="ARBA" id="ARBA00023015"/>
    </source>
</evidence>
<dbReference type="RefSeq" id="WP_184174482.1">
    <property type="nucleotide sequence ID" value="NZ_JACHGF010000003.1"/>
</dbReference>
<dbReference type="PANTHER" id="PTHR43280">
    <property type="entry name" value="ARAC-FAMILY TRANSCRIPTIONAL REGULATOR"/>
    <property type="match status" value="1"/>
</dbReference>
<sequence>MKAPLLKNIESQVLSVTIQELREPHFDPNWHFHPHYQLFTVLEGTGTRLIGDSIQPFEPGDTVFLGPDIPHLWRSDAHYFEPNHDLTTHGIVLYFQEDFLGKAFFNLPEMHAIDQFLKESKRGIEFRGEARQRVRTELLGLTQADGFERIVRLLALLNELAHSAEGVPITSYGYENNYKVSETERMQKVHTYVLQHFKEEIRLVEVASLAGMSEAAFCRYFKTRANKTFTDFVNEIRIGHACKLLQEDRWSVSQTAYESGFDTLSNFNRLFKKVTNQTPREYRKAYTGKA</sequence>
<accession>A0A840TS76</accession>
<organism evidence="5 6">
    <name type="scientific">Rhabdobacter roseus</name>
    <dbReference type="NCBI Taxonomy" id="1655419"/>
    <lineage>
        <taxon>Bacteria</taxon>
        <taxon>Pseudomonadati</taxon>
        <taxon>Bacteroidota</taxon>
        <taxon>Cytophagia</taxon>
        <taxon>Cytophagales</taxon>
        <taxon>Cytophagaceae</taxon>
        <taxon>Rhabdobacter</taxon>
    </lineage>
</organism>
<feature type="domain" description="HTH araC/xylS-type" evidence="4">
    <location>
        <begin position="187"/>
        <end position="285"/>
    </location>
</feature>
<protein>
    <submittedName>
        <fullName evidence="5">AraC-like DNA-binding protein</fullName>
    </submittedName>
</protein>
<dbReference type="GO" id="GO:0003700">
    <property type="term" value="F:DNA-binding transcription factor activity"/>
    <property type="evidence" value="ECO:0007669"/>
    <property type="project" value="InterPro"/>
</dbReference>
<evidence type="ECO:0000256" key="3">
    <source>
        <dbReference type="ARBA" id="ARBA00023163"/>
    </source>
</evidence>
<keyword evidence="1" id="KW-0805">Transcription regulation</keyword>
<dbReference type="Pfam" id="PF12833">
    <property type="entry name" value="HTH_18"/>
    <property type="match status" value="1"/>
</dbReference>
<dbReference type="PROSITE" id="PS01124">
    <property type="entry name" value="HTH_ARAC_FAMILY_2"/>
    <property type="match status" value="1"/>
</dbReference>
<dbReference type="SUPFAM" id="SSF46689">
    <property type="entry name" value="Homeodomain-like"/>
    <property type="match status" value="2"/>
</dbReference>
<dbReference type="InterPro" id="IPR018060">
    <property type="entry name" value="HTH_AraC"/>
</dbReference>
<dbReference type="InterPro" id="IPR011051">
    <property type="entry name" value="RmlC_Cupin_sf"/>
</dbReference>
<evidence type="ECO:0000313" key="5">
    <source>
        <dbReference type="EMBL" id="MBB5284557.1"/>
    </source>
</evidence>
<evidence type="ECO:0000259" key="4">
    <source>
        <dbReference type="PROSITE" id="PS01124"/>
    </source>
</evidence>
<dbReference type="InterPro" id="IPR009057">
    <property type="entry name" value="Homeodomain-like_sf"/>
</dbReference>
<dbReference type="SMART" id="SM00342">
    <property type="entry name" value="HTH_ARAC"/>
    <property type="match status" value="1"/>
</dbReference>